<evidence type="ECO:0008006" key="3">
    <source>
        <dbReference type="Google" id="ProtNLM"/>
    </source>
</evidence>
<dbReference type="EMBL" id="BAAATR010000002">
    <property type="protein sequence ID" value="GAA2228834.1"/>
    <property type="molecule type" value="Genomic_DNA"/>
</dbReference>
<dbReference type="Proteomes" id="UP001500305">
    <property type="component" value="Unassembled WGS sequence"/>
</dbReference>
<protein>
    <recommendedName>
        <fullName evidence="3">DUF4982 domain-containing protein</fullName>
    </recommendedName>
</protein>
<organism evidence="1 2">
    <name type="scientific">Kitasatospora cystarginea</name>
    <dbReference type="NCBI Taxonomy" id="58350"/>
    <lineage>
        <taxon>Bacteria</taxon>
        <taxon>Bacillati</taxon>
        <taxon>Actinomycetota</taxon>
        <taxon>Actinomycetes</taxon>
        <taxon>Kitasatosporales</taxon>
        <taxon>Streptomycetaceae</taxon>
        <taxon>Kitasatospora</taxon>
    </lineage>
</organism>
<proteinExistence type="predicted"/>
<gene>
    <name evidence="1" type="ORF">GCM10010430_05770</name>
</gene>
<evidence type="ECO:0000313" key="2">
    <source>
        <dbReference type="Proteomes" id="UP001500305"/>
    </source>
</evidence>
<accession>A0ABN3DF10</accession>
<comment type="caution">
    <text evidence="1">The sequence shown here is derived from an EMBL/GenBank/DDBJ whole genome shotgun (WGS) entry which is preliminary data.</text>
</comment>
<sequence length="105" mass="11917">MRRRHSYHRDEYGHSVTVNVRSGRLTETELLVDGKEVGFLRERGTGRLPRLLSGELPGFPARPFTVRLERPKRGARETACVLELDGRDLPMPDLVAHPAPSRFLS</sequence>
<reference evidence="1 2" key="1">
    <citation type="journal article" date="2019" name="Int. J. Syst. Evol. Microbiol.">
        <title>The Global Catalogue of Microorganisms (GCM) 10K type strain sequencing project: providing services to taxonomists for standard genome sequencing and annotation.</title>
        <authorList>
            <consortium name="The Broad Institute Genomics Platform"/>
            <consortium name="The Broad Institute Genome Sequencing Center for Infectious Disease"/>
            <person name="Wu L."/>
            <person name="Ma J."/>
        </authorList>
    </citation>
    <scope>NUCLEOTIDE SEQUENCE [LARGE SCALE GENOMIC DNA]</scope>
    <source>
        <strain evidence="1 2">JCM 7356</strain>
    </source>
</reference>
<name>A0ABN3DF10_9ACTN</name>
<evidence type="ECO:0000313" key="1">
    <source>
        <dbReference type="EMBL" id="GAA2228834.1"/>
    </source>
</evidence>
<dbReference type="RefSeq" id="WP_344634575.1">
    <property type="nucleotide sequence ID" value="NZ_BAAATR010000002.1"/>
</dbReference>
<keyword evidence="2" id="KW-1185">Reference proteome</keyword>